<dbReference type="Pfam" id="PF09983">
    <property type="entry name" value="JetD_C"/>
    <property type="match status" value="1"/>
</dbReference>
<accession>A0A4Y8KNI7</accession>
<sequence>MPGTVLIAKQGYAVDVLHRLPWLSTARVLYWGDLDTHGFAILNRFRTYFPRAESILMDEAEY</sequence>
<proteinExistence type="predicted"/>
<dbReference type="Proteomes" id="UP000298218">
    <property type="component" value="Unassembled WGS sequence"/>
</dbReference>
<evidence type="ECO:0000259" key="1">
    <source>
        <dbReference type="Pfam" id="PF09983"/>
    </source>
</evidence>
<name>A0A4Y8KNI7_9MICO</name>
<gene>
    <name evidence="2" type="ORF">E3T53_10525</name>
</gene>
<dbReference type="EMBL" id="SOHQ01000028">
    <property type="protein sequence ID" value="TFD78681.1"/>
    <property type="molecule type" value="Genomic_DNA"/>
</dbReference>
<evidence type="ECO:0000313" key="2">
    <source>
        <dbReference type="EMBL" id="TFD78681.1"/>
    </source>
</evidence>
<keyword evidence="3" id="KW-1185">Reference proteome</keyword>
<dbReference type="InterPro" id="IPR024534">
    <property type="entry name" value="JetD_C"/>
</dbReference>
<dbReference type="OrthoDB" id="322908at2"/>
<evidence type="ECO:0000313" key="3">
    <source>
        <dbReference type="Proteomes" id="UP000298218"/>
    </source>
</evidence>
<dbReference type="RefSeq" id="WP_134175533.1">
    <property type="nucleotide sequence ID" value="NZ_SODI01000001.1"/>
</dbReference>
<comment type="caution">
    <text evidence="2">The sequence shown here is derived from an EMBL/GenBank/DDBJ whole genome shotgun (WGS) entry which is preliminary data.</text>
</comment>
<organism evidence="2 3">
    <name type="scientific">Cryobacterium psychrophilum</name>
    <dbReference type="NCBI Taxonomy" id="41988"/>
    <lineage>
        <taxon>Bacteria</taxon>
        <taxon>Bacillati</taxon>
        <taxon>Actinomycetota</taxon>
        <taxon>Actinomycetes</taxon>
        <taxon>Micrococcales</taxon>
        <taxon>Microbacteriaceae</taxon>
        <taxon>Cryobacterium</taxon>
    </lineage>
</organism>
<protein>
    <recommendedName>
        <fullName evidence="1">Wadjet protein JetD C-terminal domain-containing protein</fullName>
    </recommendedName>
</protein>
<dbReference type="AlphaFoldDB" id="A0A4Y8KNI7"/>
<reference evidence="2 3" key="1">
    <citation type="submission" date="2019-03" db="EMBL/GenBank/DDBJ databases">
        <title>Genomics of glacier-inhabiting Cryobacterium strains.</title>
        <authorList>
            <person name="Liu Q."/>
            <person name="Xin Y.-H."/>
        </authorList>
    </citation>
    <scope>NUCLEOTIDE SEQUENCE [LARGE SCALE GENOMIC DNA]</scope>
    <source>
        <strain evidence="2 3">CGMCC 1.4292</strain>
    </source>
</reference>
<feature type="domain" description="Wadjet protein JetD C-terminal" evidence="1">
    <location>
        <begin position="1"/>
        <end position="61"/>
    </location>
</feature>